<gene>
    <name evidence="1" type="ORF">D0Y65_029625</name>
</gene>
<name>A0A445I035_GLYSO</name>
<reference evidence="1 2" key="1">
    <citation type="submission" date="2018-09" db="EMBL/GenBank/DDBJ databases">
        <title>A high-quality reference genome of wild soybean provides a powerful tool to mine soybean genomes.</title>
        <authorList>
            <person name="Xie M."/>
            <person name="Chung C.Y.L."/>
            <person name="Li M.-W."/>
            <person name="Wong F.-L."/>
            <person name="Chan T.-F."/>
            <person name="Lam H.-M."/>
        </authorList>
    </citation>
    <scope>NUCLEOTIDE SEQUENCE [LARGE SCALE GENOMIC DNA]</scope>
    <source>
        <strain evidence="2">cv. W05</strain>
        <tissue evidence="1">Hypocotyl of etiolated seedlings</tissue>
    </source>
</reference>
<protein>
    <submittedName>
        <fullName evidence="1">Uncharacterized protein</fullName>
    </submittedName>
</protein>
<dbReference type="EMBL" id="QZWG01000011">
    <property type="protein sequence ID" value="RZB79439.1"/>
    <property type="molecule type" value="Genomic_DNA"/>
</dbReference>
<dbReference type="EMBL" id="QZWG01000011">
    <property type="protein sequence ID" value="RZB79438.1"/>
    <property type="molecule type" value="Genomic_DNA"/>
</dbReference>
<proteinExistence type="predicted"/>
<accession>A0A445I035</accession>
<comment type="caution">
    <text evidence="1">The sequence shown here is derived from an EMBL/GenBank/DDBJ whole genome shotgun (WGS) entry which is preliminary data.</text>
</comment>
<dbReference type="Proteomes" id="UP000289340">
    <property type="component" value="Chromosome 11"/>
</dbReference>
<evidence type="ECO:0000313" key="2">
    <source>
        <dbReference type="Proteomes" id="UP000289340"/>
    </source>
</evidence>
<evidence type="ECO:0000313" key="1">
    <source>
        <dbReference type="EMBL" id="RZB79438.1"/>
    </source>
</evidence>
<dbReference type="AlphaFoldDB" id="A0A445I035"/>
<keyword evidence="2" id="KW-1185">Reference proteome</keyword>
<organism evidence="1 2">
    <name type="scientific">Glycine soja</name>
    <name type="common">Wild soybean</name>
    <dbReference type="NCBI Taxonomy" id="3848"/>
    <lineage>
        <taxon>Eukaryota</taxon>
        <taxon>Viridiplantae</taxon>
        <taxon>Streptophyta</taxon>
        <taxon>Embryophyta</taxon>
        <taxon>Tracheophyta</taxon>
        <taxon>Spermatophyta</taxon>
        <taxon>Magnoliopsida</taxon>
        <taxon>eudicotyledons</taxon>
        <taxon>Gunneridae</taxon>
        <taxon>Pentapetalae</taxon>
        <taxon>rosids</taxon>
        <taxon>fabids</taxon>
        <taxon>Fabales</taxon>
        <taxon>Fabaceae</taxon>
        <taxon>Papilionoideae</taxon>
        <taxon>50 kb inversion clade</taxon>
        <taxon>NPAAA clade</taxon>
        <taxon>indigoferoid/millettioid clade</taxon>
        <taxon>Phaseoleae</taxon>
        <taxon>Glycine</taxon>
        <taxon>Glycine subgen. Soja</taxon>
    </lineage>
</organism>
<sequence>MTQSPPKFKPSNYSFTSLHFSSKITSHRSLFPTPHHRHPVTSLLAIGRLRVDCRDPWERGRKKIPSGRVWGWGPGGSWGRRRGARKYSPPGTNEEIDDLYNARDVVMKRMVKDEYFNMDDKKWDDIVEDGIKHSRV</sequence>